<name>A0A540R9K9_9CORY</name>
<evidence type="ECO:0000256" key="2">
    <source>
        <dbReference type="ARBA" id="ARBA00022448"/>
    </source>
</evidence>
<comment type="subcellular location">
    <subcellularLocation>
        <location evidence="1">Cell membrane</location>
        <topology evidence="1">Peripheral membrane protein</topology>
    </subcellularLocation>
</comment>
<dbReference type="InterPro" id="IPR038729">
    <property type="entry name" value="Rad50/SbcC_AAA"/>
</dbReference>
<proteinExistence type="predicted"/>
<dbReference type="GeneID" id="79851742"/>
<keyword evidence="2" id="KW-0813">Transport</keyword>
<dbReference type="GO" id="GO:0016887">
    <property type="term" value="F:ATP hydrolysis activity"/>
    <property type="evidence" value="ECO:0007669"/>
    <property type="project" value="InterPro"/>
</dbReference>
<evidence type="ECO:0000256" key="3">
    <source>
        <dbReference type="ARBA" id="ARBA00022475"/>
    </source>
</evidence>
<protein>
    <submittedName>
        <fullName evidence="9">ATPase</fullName>
    </submittedName>
</protein>
<keyword evidence="4" id="KW-0410">Iron transport</keyword>
<keyword evidence="7" id="KW-0472">Membrane</keyword>
<accession>A0A540R9K9</accession>
<dbReference type="GO" id="GO:0005524">
    <property type="term" value="F:ATP binding"/>
    <property type="evidence" value="ECO:0007669"/>
    <property type="project" value="InterPro"/>
</dbReference>
<evidence type="ECO:0000256" key="1">
    <source>
        <dbReference type="ARBA" id="ARBA00004202"/>
    </source>
</evidence>
<comment type="caution">
    <text evidence="9">The sequence shown here is derived from an EMBL/GenBank/DDBJ whole genome shotgun (WGS) entry which is preliminary data.</text>
</comment>
<keyword evidence="5" id="KW-0408">Iron</keyword>
<dbReference type="PANTHER" id="PTHR42771">
    <property type="entry name" value="IRON(3+)-HYDROXAMATE IMPORT ATP-BINDING PROTEIN FHUC"/>
    <property type="match status" value="1"/>
</dbReference>
<evidence type="ECO:0000256" key="7">
    <source>
        <dbReference type="ARBA" id="ARBA00023136"/>
    </source>
</evidence>
<dbReference type="Pfam" id="PF13476">
    <property type="entry name" value="AAA_23"/>
    <property type="match status" value="1"/>
</dbReference>
<evidence type="ECO:0000313" key="10">
    <source>
        <dbReference type="Proteomes" id="UP000318080"/>
    </source>
</evidence>
<dbReference type="SUPFAM" id="SSF52540">
    <property type="entry name" value="P-loop containing nucleoside triphosphate hydrolases"/>
    <property type="match status" value="1"/>
</dbReference>
<dbReference type="InterPro" id="IPR003593">
    <property type="entry name" value="AAA+_ATPase"/>
</dbReference>
<keyword evidence="3" id="KW-1003">Cell membrane</keyword>
<dbReference type="GO" id="GO:0006302">
    <property type="term" value="P:double-strand break repair"/>
    <property type="evidence" value="ECO:0007669"/>
    <property type="project" value="InterPro"/>
</dbReference>
<dbReference type="InterPro" id="IPR051535">
    <property type="entry name" value="Siderophore_ABC-ATPase"/>
</dbReference>
<dbReference type="STRING" id="1686286.GCA_900092335_00390"/>
<gene>
    <name evidence="9" type="ORF">EJK80_02325</name>
</gene>
<evidence type="ECO:0000313" key="9">
    <source>
        <dbReference type="EMBL" id="TQE44435.1"/>
    </source>
</evidence>
<sequence>MFLTSVRPAPELIGEGLPDVPEHMRRLGALIAALPGGALRFPTPVTVVVGDNGAGKSTLLEAIAVGLGVNPEGGSRHARFATGDEDYPEWLICSRAHNPRDVYFLRGETFLNLSEYHHQIHSPENPDPLRDLPFLSHGQGLLALVERRFHSDGMIILDEPEDGLSYPRQVEVATQLERLTAQGAQVILATHSPVFLSMQGATVYAFGDNGIAPVAPEATEAVHAAREFLADPLGTAAFLIGEGE</sequence>
<organism evidence="9 10">
    <name type="scientific">Corynebacterium phoceense</name>
    <dbReference type="NCBI Taxonomy" id="1686286"/>
    <lineage>
        <taxon>Bacteria</taxon>
        <taxon>Bacillati</taxon>
        <taxon>Actinomycetota</taxon>
        <taxon>Actinomycetes</taxon>
        <taxon>Mycobacteriales</taxon>
        <taxon>Corynebacteriaceae</taxon>
        <taxon>Corynebacterium</taxon>
    </lineage>
</organism>
<keyword evidence="10" id="KW-1185">Reference proteome</keyword>
<dbReference type="InterPro" id="IPR027417">
    <property type="entry name" value="P-loop_NTPase"/>
</dbReference>
<dbReference type="AlphaFoldDB" id="A0A540R9K9"/>
<reference evidence="9 10" key="1">
    <citation type="submission" date="2019-06" db="EMBL/GenBank/DDBJ databases">
        <title>Draft genome of C. phoceense Strain 272.</title>
        <authorList>
            <person name="Pacheco L.G.C."/>
            <person name="Barberis C.M."/>
            <person name="Almuzara M.N."/>
            <person name="Traglia G.M."/>
            <person name="Santos C.S."/>
            <person name="Rocha D.J.P.G."/>
            <person name="Aguiar E.R.G.R."/>
            <person name="Vay C.A."/>
        </authorList>
    </citation>
    <scope>NUCLEOTIDE SEQUENCE [LARGE SCALE GENOMIC DNA]</scope>
    <source>
        <strain evidence="9 10">272</strain>
    </source>
</reference>
<dbReference type="Gene3D" id="3.40.50.300">
    <property type="entry name" value="P-loop containing nucleotide triphosphate hydrolases"/>
    <property type="match status" value="2"/>
</dbReference>
<feature type="domain" description="AAA+ ATPase" evidence="8">
    <location>
        <begin position="42"/>
        <end position="217"/>
    </location>
</feature>
<dbReference type="CDD" id="cd00267">
    <property type="entry name" value="ABC_ATPase"/>
    <property type="match status" value="1"/>
</dbReference>
<evidence type="ECO:0000256" key="6">
    <source>
        <dbReference type="ARBA" id="ARBA00023065"/>
    </source>
</evidence>
<evidence type="ECO:0000259" key="8">
    <source>
        <dbReference type="SMART" id="SM00382"/>
    </source>
</evidence>
<dbReference type="RefSeq" id="WP_066490103.1">
    <property type="nucleotide sequence ID" value="NZ_JADPQA010000004.1"/>
</dbReference>
<dbReference type="InterPro" id="IPR003959">
    <property type="entry name" value="ATPase_AAA_core"/>
</dbReference>
<evidence type="ECO:0000256" key="5">
    <source>
        <dbReference type="ARBA" id="ARBA00023004"/>
    </source>
</evidence>
<evidence type="ECO:0000256" key="4">
    <source>
        <dbReference type="ARBA" id="ARBA00022496"/>
    </source>
</evidence>
<dbReference type="GO" id="GO:0005886">
    <property type="term" value="C:plasma membrane"/>
    <property type="evidence" value="ECO:0007669"/>
    <property type="project" value="UniProtKB-SubCell"/>
</dbReference>
<dbReference type="Pfam" id="PF13304">
    <property type="entry name" value="AAA_21"/>
    <property type="match status" value="1"/>
</dbReference>
<dbReference type="Proteomes" id="UP000318080">
    <property type="component" value="Unassembled WGS sequence"/>
</dbReference>
<dbReference type="EMBL" id="VHIR01000002">
    <property type="protein sequence ID" value="TQE44435.1"/>
    <property type="molecule type" value="Genomic_DNA"/>
</dbReference>
<dbReference type="PANTHER" id="PTHR42771:SF2">
    <property type="entry name" value="IRON(3+)-HYDROXAMATE IMPORT ATP-BINDING PROTEIN FHUC"/>
    <property type="match status" value="1"/>
</dbReference>
<dbReference type="SMART" id="SM00382">
    <property type="entry name" value="AAA"/>
    <property type="match status" value="1"/>
</dbReference>
<dbReference type="GO" id="GO:0006826">
    <property type="term" value="P:iron ion transport"/>
    <property type="evidence" value="ECO:0007669"/>
    <property type="project" value="UniProtKB-KW"/>
</dbReference>
<keyword evidence="6" id="KW-0406">Ion transport</keyword>